<evidence type="ECO:0000256" key="1">
    <source>
        <dbReference type="ARBA" id="ARBA00001933"/>
    </source>
</evidence>
<accession>A0A1I5J377</accession>
<dbReference type="InterPro" id="IPR001597">
    <property type="entry name" value="ArAA_b-elim_lyase/Thr_aldolase"/>
</dbReference>
<dbReference type="GO" id="GO:0016829">
    <property type="term" value="F:lyase activity"/>
    <property type="evidence" value="ECO:0007669"/>
    <property type="project" value="InterPro"/>
</dbReference>
<dbReference type="InterPro" id="IPR015421">
    <property type="entry name" value="PyrdxlP-dep_Trfase_major"/>
</dbReference>
<dbReference type="AlphaFoldDB" id="A0A1I5J377"/>
<evidence type="ECO:0000259" key="4">
    <source>
        <dbReference type="Pfam" id="PF01212"/>
    </source>
</evidence>
<dbReference type="RefSeq" id="WP_091689228.1">
    <property type="nucleotide sequence ID" value="NZ_BAABFM010000048.1"/>
</dbReference>
<keyword evidence="3" id="KW-0663">Pyridoxal phosphate</keyword>
<dbReference type="Proteomes" id="UP000198806">
    <property type="component" value="Unassembled WGS sequence"/>
</dbReference>
<dbReference type="Pfam" id="PF01212">
    <property type="entry name" value="Beta_elim_lyase"/>
    <property type="match status" value="1"/>
</dbReference>
<organism evidence="5 6">
    <name type="scientific">Anaerocolumna aminovalerica</name>
    <dbReference type="NCBI Taxonomy" id="1527"/>
    <lineage>
        <taxon>Bacteria</taxon>
        <taxon>Bacillati</taxon>
        <taxon>Bacillota</taxon>
        <taxon>Clostridia</taxon>
        <taxon>Lachnospirales</taxon>
        <taxon>Lachnospiraceae</taxon>
        <taxon>Anaerocolumna</taxon>
    </lineage>
</organism>
<evidence type="ECO:0000256" key="3">
    <source>
        <dbReference type="ARBA" id="ARBA00022898"/>
    </source>
</evidence>
<protein>
    <submittedName>
        <fullName evidence="5">L-threonine aldolase</fullName>
    </submittedName>
</protein>
<dbReference type="InterPro" id="IPR015424">
    <property type="entry name" value="PyrdxlP-dep_Trfase"/>
</dbReference>
<gene>
    <name evidence="5" type="ORF">SAMN04489757_1641</name>
</gene>
<feature type="domain" description="Aromatic amino acid beta-eliminating lyase/threonine aldolase" evidence="4">
    <location>
        <begin position="30"/>
        <end position="284"/>
    </location>
</feature>
<name>A0A1I5J377_9FIRM</name>
<proteinExistence type="inferred from homology"/>
<evidence type="ECO:0000313" key="6">
    <source>
        <dbReference type="Proteomes" id="UP000198806"/>
    </source>
</evidence>
<dbReference type="SUPFAM" id="SSF53383">
    <property type="entry name" value="PLP-dependent transferases"/>
    <property type="match status" value="1"/>
</dbReference>
<dbReference type="STRING" id="1527.SAMN04489757_1641"/>
<dbReference type="GO" id="GO:0006520">
    <property type="term" value="P:amino acid metabolic process"/>
    <property type="evidence" value="ECO:0007669"/>
    <property type="project" value="InterPro"/>
</dbReference>
<evidence type="ECO:0000256" key="2">
    <source>
        <dbReference type="ARBA" id="ARBA00006966"/>
    </source>
</evidence>
<dbReference type="EMBL" id="FOWD01000064">
    <property type="protein sequence ID" value="SFO67070.1"/>
    <property type="molecule type" value="Genomic_DNA"/>
</dbReference>
<dbReference type="PANTHER" id="PTHR48097:SF5">
    <property type="entry name" value="LOW SPECIFICITY L-THREONINE ALDOLASE"/>
    <property type="match status" value="1"/>
</dbReference>
<reference evidence="5 6" key="1">
    <citation type="submission" date="2016-10" db="EMBL/GenBank/DDBJ databases">
        <authorList>
            <person name="de Groot N.N."/>
        </authorList>
    </citation>
    <scope>NUCLEOTIDE SEQUENCE [LARGE SCALE GENOMIC DNA]</scope>
    <source>
        <strain evidence="5 6">DSM 1283</strain>
    </source>
</reference>
<comment type="cofactor">
    <cofactor evidence="1">
        <name>pyridoxal 5'-phosphate</name>
        <dbReference type="ChEBI" id="CHEBI:597326"/>
    </cofactor>
</comment>
<comment type="similarity">
    <text evidence="2">Belongs to the threonine aldolase family.</text>
</comment>
<evidence type="ECO:0000313" key="5">
    <source>
        <dbReference type="EMBL" id="SFO67070.1"/>
    </source>
</evidence>
<dbReference type="Gene3D" id="3.90.1150.10">
    <property type="entry name" value="Aspartate Aminotransferase, domain 1"/>
    <property type="match status" value="1"/>
</dbReference>
<dbReference type="Gene3D" id="3.40.640.10">
    <property type="entry name" value="Type I PLP-dependent aspartate aminotransferase-like (Major domain)"/>
    <property type="match status" value="1"/>
</dbReference>
<dbReference type="PANTHER" id="PTHR48097">
    <property type="entry name" value="L-THREONINE ALDOLASE-RELATED"/>
    <property type="match status" value="1"/>
</dbReference>
<keyword evidence="6" id="KW-1185">Reference proteome</keyword>
<dbReference type="OrthoDB" id="9774495at2"/>
<dbReference type="InterPro" id="IPR015422">
    <property type="entry name" value="PyrdxlP-dep_Trfase_small"/>
</dbReference>
<sequence>MYSFMNDYSEGAHPRILELLSKSNYEQNTGYGEDIHSNKAKDYIKKHLRNENVDIHFIPGGTQTNLLVISSFLRPHQCIIAAETGHVNVHETGAIEATGHKVVTVPSKDGKVTLSAIEQVLNYHTDEHMVQPKMVYISNSTELGTIYKKEELSALHQICKSKGLLLFLDGARIGSALTSKPNNLELPDIAGLVDVFYIGGTKNGALLGEALVICNQKLKEDFRYLIKQRGALMAKGFVTGIQFEALFQDNLFFELGSHANEMADKIALILKECGYSFYTEPCTNQLFPILPNSLLEKLSKDFLFSIQFKADDQNTVVRFVTSWATTLESVDALSNFFIKNSK</sequence>